<evidence type="ECO:0000313" key="2">
    <source>
        <dbReference type="Proteomes" id="UP000237105"/>
    </source>
</evidence>
<proteinExistence type="predicted"/>
<dbReference type="PANTHER" id="PTHR48449:SF1">
    <property type="entry name" value="DUF1985 DOMAIN-CONTAINING PROTEIN"/>
    <property type="match status" value="1"/>
</dbReference>
<comment type="caution">
    <text evidence="1">The sequence shown here is derived from an EMBL/GenBank/DDBJ whole genome shotgun (WGS) entry which is preliminary data.</text>
</comment>
<dbReference type="PANTHER" id="PTHR48449">
    <property type="entry name" value="DUF1985 DOMAIN-CONTAINING PROTEIN"/>
    <property type="match status" value="1"/>
</dbReference>
<sequence>MWLDIGWHELRFNIEEFEAITALLCVGDTDQNKFISDEHKDKLVEDVYFQMVDSKDFNNYLQGKALWNITFEYLRSEIRGKEKNNVVIGSKKGTESCKLYEFPLALQLWFYECIPSLDEYVCELMGCDDPCKLNWKSSHSPHYEGLETNVFESKE</sequence>
<keyword evidence="2" id="KW-1185">Reference proteome</keyword>
<reference evidence="2" key="1">
    <citation type="submission" date="2016-06" db="EMBL/GenBank/DDBJ databases">
        <title>Parallel loss of symbiosis genes in relatives of nitrogen-fixing non-legume Parasponia.</title>
        <authorList>
            <person name="Van Velzen R."/>
            <person name="Holmer R."/>
            <person name="Bu F."/>
            <person name="Rutten L."/>
            <person name="Van Zeijl A."/>
            <person name="Liu W."/>
            <person name="Santuari L."/>
            <person name="Cao Q."/>
            <person name="Sharma T."/>
            <person name="Shen D."/>
            <person name="Roswanjaya Y."/>
            <person name="Wardhani T."/>
            <person name="Kalhor M.S."/>
            <person name="Jansen J."/>
            <person name="Van den Hoogen J."/>
            <person name="Gungor B."/>
            <person name="Hartog M."/>
            <person name="Hontelez J."/>
            <person name="Verver J."/>
            <person name="Yang W.-C."/>
            <person name="Schijlen E."/>
            <person name="Repin R."/>
            <person name="Schilthuizen M."/>
            <person name="Schranz E."/>
            <person name="Heidstra R."/>
            <person name="Miyata K."/>
            <person name="Fedorova E."/>
            <person name="Kohlen W."/>
            <person name="Bisseling T."/>
            <person name="Smit S."/>
            <person name="Geurts R."/>
        </authorList>
    </citation>
    <scope>NUCLEOTIDE SEQUENCE [LARGE SCALE GENOMIC DNA]</scope>
    <source>
        <strain evidence="2">cv. WU1-14</strain>
    </source>
</reference>
<evidence type="ECO:0008006" key="3">
    <source>
        <dbReference type="Google" id="ProtNLM"/>
    </source>
</evidence>
<dbReference type="OrthoDB" id="1301943at2759"/>
<feature type="non-terminal residue" evidence="1">
    <location>
        <position position="155"/>
    </location>
</feature>
<name>A0A2P5C478_PARAD</name>
<dbReference type="EMBL" id="JXTB01000178">
    <property type="protein sequence ID" value="PON55825.1"/>
    <property type="molecule type" value="Genomic_DNA"/>
</dbReference>
<evidence type="ECO:0000313" key="1">
    <source>
        <dbReference type="EMBL" id="PON55825.1"/>
    </source>
</evidence>
<dbReference type="AlphaFoldDB" id="A0A2P5C478"/>
<protein>
    <recommendedName>
        <fullName evidence="3">DUF1985 domain-containing protein</fullName>
    </recommendedName>
</protein>
<dbReference type="Proteomes" id="UP000237105">
    <property type="component" value="Unassembled WGS sequence"/>
</dbReference>
<accession>A0A2P5C478</accession>
<organism evidence="1 2">
    <name type="scientific">Parasponia andersonii</name>
    <name type="common">Sponia andersonii</name>
    <dbReference type="NCBI Taxonomy" id="3476"/>
    <lineage>
        <taxon>Eukaryota</taxon>
        <taxon>Viridiplantae</taxon>
        <taxon>Streptophyta</taxon>
        <taxon>Embryophyta</taxon>
        <taxon>Tracheophyta</taxon>
        <taxon>Spermatophyta</taxon>
        <taxon>Magnoliopsida</taxon>
        <taxon>eudicotyledons</taxon>
        <taxon>Gunneridae</taxon>
        <taxon>Pentapetalae</taxon>
        <taxon>rosids</taxon>
        <taxon>fabids</taxon>
        <taxon>Rosales</taxon>
        <taxon>Cannabaceae</taxon>
        <taxon>Parasponia</taxon>
    </lineage>
</organism>
<gene>
    <name evidence="1" type="ORF">PanWU01x14_185030</name>
</gene>